<organism evidence="1 2">
    <name type="scientific">Candidatus Scalindua rubra</name>
    <dbReference type="NCBI Taxonomy" id="1872076"/>
    <lineage>
        <taxon>Bacteria</taxon>
        <taxon>Pseudomonadati</taxon>
        <taxon>Planctomycetota</taxon>
        <taxon>Candidatus Brocadiia</taxon>
        <taxon>Candidatus Brocadiales</taxon>
        <taxon>Candidatus Scalinduaceae</taxon>
        <taxon>Candidatus Scalindua</taxon>
    </lineage>
</organism>
<gene>
    <name evidence="1" type="ORF">SCARUB_04645</name>
</gene>
<evidence type="ECO:0000313" key="1">
    <source>
        <dbReference type="EMBL" id="ODS30247.1"/>
    </source>
</evidence>
<protein>
    <submittedName>
        <fullName evidence="1">Uncharacterized protein</fullName>
    </submittedName>
</protein>
<comment type="caution">
    <text evidence="1">The sequence shown here is derived from an EMBL/GenBank/DDBJ whole genome shotgun (WGS) entry which is preliminary data.</text>
</comment>
<proteinExistence type="predicted"/>
<dbReference type="Proteomes" id="UP000094056">
    <property type="component" value="Unassembled WGS sequence"/>
</dbReference>
<name>A0A1E3X3R8_9BACT</name>
<evidence type="ECO:0000313" key="2">
    <source>
        <dbReference type="Proteomes" id="UP000094056"/>
    </source>
</evidence>
<accession>A0A1E3X3R8</accession>
<dbReference type="AlphaFoldDB" id="A0A1E3X3R8"/>
<dbReference type="EMBL" id="MAYW01000256">
    <property type="protein sequence ID" value="ODS30247.1"/>
    <property type="molecule type" value="Genomic_DNA"/>
</dbReference>
<reference evidence="1 2" key="1">
    <citation type="submission" date="2016-07" db="EMBL/GenBank/DDBJ databases">
        <title>Draft genome of Scalindua rubra, obtained from a brine-seawater interface in the Red Sea, sheds light on salt adaptation in anammox bacteria.</title>
        <authorList>
            <person name="Speth D.R."/>
            <person name="Lagkouvardos I."/>
            <person name="Wang Y."/>
            <person name="Qian P.-Y."/>
            <person name="Dutilh B.E."/>
            <person name="Jetten M.S."/>
        </authorList>
    </citation>
    <scope>NUCLEOTIDE SEQUENCE [LARGE SCALE GENOMIC DNA]</scope>
    <source>
        <strain evidence="1">BSI-1</strain>
    </source>
</reference>
<sequence length="94" mass="9969">MYTPIPNSFNLPIAKALNHPPNFITYISPQQQGTPSSEVLQLYDALFASSGLSMVNCPAYGGLLSFAAVSVQTSTGSFLGNRWPSSSVIALYGP</sequence>